<dbReference type="STRING" id="1843581.A7D16_04150"/>
<gene>
    <name evidence="4" type="ORF">DZD52_15105</name>
</gene>
<keyword evidence="2" id="KW-0456">Lyase</keyword>
<evidence type="ECO:0000256" key="2">
    <source>
        <dbReference type="ARBA" id="ARBA00023239"/>
    </source>
</evidence>
<evidence type="ECO:0000259" key="3">
    <source>
        <dbReference type="Pfam" id="PF05426"/>
    </source>
</evidence>
<evidence type="ECO:0000256" key="1">
    <source>
        <dbReference type="ARBA" id="ARBA00022729"/>
    </source>
</evidence>
<dbReference type="SUPFAM" id="SSF48230">
    <property type="entry name" value="Chondroitin AC/alginate lyase"/>
    <property type="match status" value="1"/>
</dbReference>
<dbReference type="GO" id="GO:0016829">
    <property type="term" value="F:lyase activity"/>
    <property type="evidence" value="ECO:0007669"/>
    <property type="project" value="UniProtKB-KW"/>
</dbReference>
<dbReference type="GO" id="GO:0042597">
    <property type="term" value="C:periplasmic space"/>
    <property type="evidence" value="ECO:0007669"/>
    <property type="project" value="InterPro"/>
</dbReference>
<keyword evidence="1" id="KW-0732">Signal</keyword>
<reference evidence="4 5" key="1">
    <citation type="submission" date="2018-08" db="EMBL/GenBank/DDBJ databases">
        <title>Genome sequencing of X. nasturtii WHRI 8984.</title>
        <authorList>
            <person name="Studholme D.J."/>
            <person name="Mchugh J."/>
            <person name="Vicente J."/>
        </authorList>
    </citation>
    <scope>NUCLEOTIDE SEQUENCE [LARGE SCALE GENOMIC DNA]</scope>
    <source>
        <strain evidence="4 5">WHRI 8984</strain>
    </source>
</reference>
<dbReference type="InterPro" id="IPR008929">
    <property type="entry name" value="Chondroitin_lyas"/>
</dbReference>
<dbReference type="AlphaFoldDB" id="A0A3E1KGY1"/>
<sequence length="309" mass="33899">MSCVGQGLDRWADAGALLDPDASKTGIAERKWALAAIAAVVMQTQALSNHRFELSQASRTWLAQLAQQVIADHTPRRKASFAHFNNHDYWAAWAIAATGMAIGQQDHIDWADVALRRALTEQVRYSATGDYAYLPLGLAQDSPPDRRKACEHTQSFGISLHRVREIPIEPSAAPPHSAGMNTHSQLVGALVKGMRRAESARTASIAYSAGLAEQTRIGFATADDADKVLEMFALEPAQIREFGLIGVEELGEAVCHAWSINAGELERVVQWFRAPRVEFVGKHCSELIRAGRIGPVLTMAREHALLRHR</sequence>
<comment type="caution">
    <text evidence="4">The sequence shown here is derived from an EMBL/GenBank/DDBJ whole genome shotgun (WGS) entry which is preliminary data.</text>
</comment>
<dbReference type="EMBL" id="QUZM01000032">
    <property type="protein sequence ID" value="RFF37824.1"/>
    <property type="molecule type" value="Genomic_DNA"/>
</dbReference>
<dbReference type="InterPro" id="IPR008397">
    <property type="entry name" value="Alginate_lyase_dom"/>
</dbReference>
<dbReference type="Proteomes" id="UP000259570">
    <property type="component" value="Unassembled WGS sequence"/>
</dbReference>
<dbReference type="Pfam" id="PF05426">
    <property type="entry name" value="Alginate_lyase"/>
    <property type="match status" value="1"/>
</dbReference>
<proteinExistence type="predicted"/>
<organism evidence="4 5">
    <name type="scientific">Xanthomonas nasturtii</name>
    <dbReference type="NCBI Taxonomy" id="1843581"/>
    <lineage>
        <taxon>Bacteria</taxon>
        <taxon>Pseudomonadati</taxon>
        <taxon>Pseudomonadota</taxon>
        <taxon>Gammaproteobacteria</taxon>
        <taxon>Lysobacterales</taxon>
        <taxon>Lysobacteraceae</taxon>
        <taxon>Xanthomonas</taxon>
    </lineage>
</organism>
<protein>
    <recommendedName>
        <fullName evidence="3">Alginate lyase domain-containing protein</fullName>
    </recommendedName>
</protein>
<feature type="domain" description="Alginate lyase" evidence="3">
    <location>
        <begin position="3"/>
        <end position="123"/>
    </location>
</feature>
<dbReference type="Gene3D" id="1.50.10.100">
    <property type="entry name" value="Chondroitin AC/alginate lyase"/>
    <property type="match status" value="1"/>
</dbReference>
<name>A0A3E1KGY1_9XANT</name>
<evidence type="ECO:0000313" key="5">
    <source>
        <dbReference type="Proteomes" id="UP000259570"/>
    </source>
</evidence>
<evidence type="ECO:0000313" key="4">
    <source>
        <dbReference type="EMBL" id="RFF37824.1"/>
    </source>
</evidence>
<accession>A0A3E1KGY1</accession>